<dbReference type="RefSeq" id="WP_114435984.1">
    <property type="nucleotide sequence ID" value="NZ_FOSV01000004.1"/>
</dbReference>
<feature type="transmembrane region" description="Helical" evidence="13">
    <location>
        <begin position="62"/>
        <end position="82"/>
    </location>
</feature>
<sequence length="749" mass="78706">MGADAKNPPPSVGEGACGAGGRGAARRLRLAAVDQPSPEASLPSPAPLRGPPSPAEGGGKRVGALVALIVVIALLLPALALWRTADTLPPLDLTAASLRSTVVLDRRGQLLRPFATADGRWRLPVTASEVDPRFIAMLKAYEDRRFDTHPGIDPAASSRAAWQWLAHRRIVSGGSTLSMQVARLVEPRAERSLAAKLRQMIRAVELERTFGKAGVLDLYLALAPYGGPVEGLRAASLAYFGREPARLSFAESALLVALPQAPEARRPDRFAAHARRARDRVLDIALERGVLTAEEARTAKAEPVPSLRKPFPMLAAHAAEQAVAADPAARVQRLTLDARLQASLETLAAERAAALGPALSAAILVIDNRSGHVLAHVGSAGYLDAARAGAVDATNAIRSPGSALKPFIYALAFENGLAHPETLLDDRPARFAASYAPENFDQGYRGTVTARVALQQSLNLPAVDLLETVGAARFVARLRGAGATILLPRDTAPGLPVALGGLGITLTDLARLHAGLARAGSVPNLVRRLDGPPSPAEPERTVTDPVSAWYVADILRGAPPPENAPSGRLAYKTGTSYGYRDAWAVGFDARVTIAVWVGRPDGASVPGLVGRIAAAPMLFDAFSRFGGEPEPLPRPREALVAATIALPPPLRHIRRDAPKTLAATLGVPLKIAYPPDGARVDLGLGAGEKIRLALKALGGQPPLTWMVDGLPVAESLRRQSDWSPEGAGFARISVMDAAGASDSVVVRLE</sequence>
<evidence type="ECO:0000256" key="9">
    <source>
        <dbReference type="ARBA" id="ARBA00023268"/>
    </source>
</evidence>
<dbReference type="Pfam" id="PF06832">
    <property type="entry name" value="BiPBP_C"/>
    <property type="match status" value="1"/>
</dbReference>
<dbReference type="UniPathway" id="UPA00219"/>
<feature type="compositionally biased region" description="Low complexity" evidence="12">
    <location>
        <begin position="30"/>
        <end position="43"/>
    </location>
</feature>
<feature type="region of interest" description="Disordered" evidence="12">
    <location>
        <begin position="1"/>
        <end position="57"/>
    </location>
</feature>
<keyword evidence="9" id="KW-0511">Multifunctional enzyme</keyword>
<dbReference type="SUPFAM" id="SSF56601">
    <property type="entry name" value="beta-lactamase/transpeptidase-like"/>
    <property type="match status" value="1"/>
</dbReference>
<dbReference type="AlphaFoldDB" id="A0A1I4CIY5"/>
<evidence type="ECO:0000259" key="15">
    <source>
        <dbReference type="Pfam" id="PF00912"/>
    </source>
</evidence>
<dbReference type="EMBL" id="FOSV01000004">
    <property type="protein sequence ID" value="SFK80036.1"/>
    <property type="molecule type" value="Genomic_DNA"/>
</dbReference>
<evidence type="ECO:0000259" key="16">
    <source>
        <dbReference type="Pfam" id="PF06832"/>
    </source>
</evidence>
<comment type="similarity">
    <text evidence="2">In the C-terminal section; belongs to the transpeptidase family.</text>
</comment>
<evidence type="ECO:0000256" key="13">
    <source>
        <dbReference type="SAM" id="Phobius"/>
    </source>
</evidence>
<keyword evidence="6" id="KW-0328">Glycosyltransferase</keyword>
<dbReference type="InterPro" id="IPR036950">
    <property type="entry name" value="PBP_transglycosylase"/>
</dbReference>
<dbReference type="EC" id="2.4.99.28" evidence="10"/>
<evidence type="ECO:0000313" key="17">
    <source>
        <dbReference type="EMBL" id="SFK80036.1"/>
    </source>
</evidence>
<dbReference type="InterPro" id="IPR001460">
    <property type="entry name" value="PCN-bd_Tpept"/>
</dbReference>
<keyword evidence="18" id="KW-1185">Reference proteome</keyword>
<keyword evidence="13" id="KW-1133">Transmembrane helix</keyword>
<accession>A0A1I4CIY5</accession>
<evidence type="ECO:0000256" key="3">
    <source>
        <dbReference type="ARBA" id="ARBA00007739"/>
    </source>
</evidence>
<evidence type="ECO:0000259" key="14">
    <source>
        <dbReference type="Pfam" id="PF00905"/>
    </source>
</evidence>
<dbReference type="InterPro" id="IPR001264">
    <property type="entry name" value="Glyco_trans_51"/>
</dbReference>
<dbReference type="InterPro" id="IPR009647">
    <property type="entry name" value="PBP_C"/>
</dbReference>
<keyword evidence="5" id="KW-0645">Protease</keyword>
<name>A0A1I4CIY5_9HYPH</name>
<dbReference type="InterPro" id="IPR050396">
    <property type="entry name" value="Glycosyltr_51/Transpeptidase"/>
</dbReference>
<dbReference type="SUPFAM" id="SSF53955">
    <property type="entry name" value="Lysozyme-like"/>
    <property type="match status" value="1"/>
</dbReference>
<keyword evidence="8" id="KW-0378">Hydrolase</keyword>
<evidence type="ECO:0000256" key="4">
    <source>
        <dbReference type="ARBA" id="ARBA00022645"/>
    </source>
</evidence>
<feature type="compositionally biased region" description="Pro residues" evidence="12">
    <location>
        <begin position="44"/>
        <end position="54"/>
    </location>
</feature>
<feature type="domain" description="Penicillin-binding C-terminal" evidence="16">
    <location>
        <begin position="663"/>
        <end position="745"/>
    </location>
</feature>
<dbReference type="InterPro" id="IPR011815">
    <property type="entry name" value="PBP_1c"/>
</dbReference>
<gene>
    <name evidence="17" type="ORF">SAMN04488125_104195</name>
</gene>
<dbReference type="GO" id="GO:0008658">
    <property type="term" value="F:penicillin binding"/>
    <property type="evidence" value="ECO:0007669"/>
    <property type="project" value="InterPro"/>
</dbReference>
<organism evidence="17 18">
    <name type="scientific">Methylorubrum salsuginis</name>
    <dbReference type="NCBI Taxonomy" id="414703"/>
    <lineage>
        <taxon>Bacteria</taxon>
        <taxon>Pseudomonadati</taxon>
        <taxon>Pseudomonadota</taxon>
        <taxon>Alphaproteobacteria</taxon>
        <taxon>Hyphomicrobiales</taxon>
        <taxon>Methylobacteriaceae</taxon>
        <taxon>Methylorubrum</taxon>
    </lineage>
</organism>
<dbReference type="OrthoDB" id="9766909at2"/>
<evidence type="ECO:0000256" key="1">
    <source>
        <dbReference type="ARBA" id="ARBA00004752"/>
    </source>
</evidence>
<dbReference type="PANTHER" id="PTHR32282:SF15">
    <property type="entry name" value="PENICILLIN-BINDING PROTEIN 1C"/>
    <property type="match status" value="1"/>
</dbReference>
<dbReference type="Proteomes" id="UP000198804">
    <property type="component" value="Unassembled WGS sequence"/>
</dbReference>
<evidence type="ECO:0000256" key="10">
    <source>
        <dbReference type="ARBA" id="ARBA00044770"/>
    </source>
</evidence>
<comment type="pathway">
    <text evidence="1">Cell wall biogenesis; peptidoglycan biosynthesis.</text>
</comment>
<evidence type="ECO:0000313" key="18">
    <source>
        <dbReference type="Proteomes" id="UP000198804"/>
    </source>
</evidence>
<reference evidence="18" key="1">
    <citation type="submission" date="2016-10" db="EMBL/GenBank/DDBJ databases">
        <authorList>
            <person name="Varghese N."/>
            <person name="Submissions S."/>
        </authorList>
    </citation>
    <scope>NUCLEOTIDE SEQUENCE [LARGE SCALE GENOMIC DNA]</scope>
    <source>
        <strain evidence="18">CGMCC 1.6474</strain>
    </source>
</reference>
<keyword evidence="13" id="KW-0812">Transmembrane</keyword>
<dbReference type="GO" id="GO:0030288">
    <property type="term" value="C:outer membrane-bounded periplasmic space"/>
    <property type="evidence" value="ECO:0007669"/>
    <property type="project" value="TreeGrafter"/>
</dbReference>
<evidence type="ECO:0000256" key="8">
    <source>
        <dbReference type="ARBA" id="ARBA00022801"/>
    </source>
</evidence>
<dbReference type="Pfam" id="PF00912">
    <property type="entry name" value="Transgly"/>
    <property type="match status" value="1"/>
</dbReference>
<dbReference type="InterPro" id="IPR023346">
    <property type="entry name" value="Lysozyme-like_dom_sf"/>
</dbReference>
<protein>
    <recommendedName>
        <fullName evidence="10">peptidoglycan glycosyltransferase</fullName>
        <ecNumber evidence="10">2.4.99.28</ecNumber>
    </recommendedName>
</protein>
<dbReference type="GO" id="GO:0008955">
    <property type="term" value="F:peptidoglycan glycosyltransferase activity"/>
    <property type="evidence" value="ECO:0007669"/>
    <property type="project" value="UniProtKB-EC"/>
</dbReference>
<dbReference type="InterPro" id="IPR012338">
    <property type="entry name" value="Beta-lactam/transpept-like"/>
</dbReference>
<feature type="domain" description="Penicillin-binding protein transpeptidase" evidence="14">
    <location>
        <begin position="362"/>
        <end position="588"/>
    </location>
</feature>
<proteinExistence type="inferred from homology"/>
<comment type="similarity">
    <text evidence="3">In the N-terminal section; belongs to the glycosyltransferase 51 family.</text>
</comment>
<dbReference type="GO" id="GO:0009252">
    <property type="term" value="P:peptidoglycan biosynthetic process"/>
    <property type="evidence" value="ECO:0007669"/>
    <property type="project" value="UniProtKB-UniPathway"/>
</dbReference>
<keyword evidence="13" id="KW-0472">Membrane</keyword>
<evidence type="ECO:0000256" key="12">
    <source>
        <dbReference type="SAM" id="MobiDB-lite"/>
    </source>
</evidence>
<dbReference type="GO" id="GO:0006508">
    <property type="term" value="P:proteolysis"/>
    <property type="evidence" value="ECO:0007669"/>
    <property type="project" value="UniProtKB-KW"/>
</dbReference>
<evidence type="ECO:0000256" key="6">
    <source>
        <dbReference type="ARBA" id="ARBA00022676"/>
    </source>
</evidence>
<evidence type="ECO:0000256" key="2">
    <source>
        <dbReference type="ARBA" id="ARBA00007090"/>
    </source>
</evidence>
<evidence type="ECO:0000256" key="7">
    <source>
        <dbReference type="ARBA" id="ARBA00022679"/>
    </source>
</evidence>
<dbReference type="PANTHER" id="PTHR32282">
    <property type="entry name" value="BINDING PROTEIN TRANSPEPTIDASE, PUTATIVE-RELATED"/>
    <property type="match status" value="1"/>
</dbReference>
<dbReference type="STRING" id="414703.SAMN04488125_104195"/>
<keyword evidence="4" id="KW-0121">Carboxypeptidase</keyword>
<keyword evidence="7" id="KW-0808">Transferase</keyword>
<dbReference type="NCBIfam" id="TIGR02073">
    <property type="entry name" value="PBP_1c"/>
    <property type="match status" value="1"/>
</dbReference>
<evidence type="ECO:0000256" key="11">
    <source>
        <dbReference type="ARBA" id="ARBA00049902"/>
    </source>
</evidence>
<comment type="catalytic activity">
    <reaction evidence="11">
        <text>[GlcNAc-(1-&gt;4)-Mur2Ac(oyl-L-Ala-gamma-D-Glu-L-Lys-D-Ala-D-Ala)](n)-di-trans,octa-cis-undecaprenyl diphosphate + beta-D-GlcNAc-(1-&gt;4)-Mur2Ac(oyl-L-Ala-gamma-D-Glu-L-Lys-D-Ala-D-Ala)-di-trans,octa-cis-undecaprenyl diphosphate = [GlcNAc-(1-&gt;4)-Mur2Ac(oyl-L-Ala-gamma-D-Glu-L-Lys-D-Ala-D-Ala)](n+1)-di-trans,octa-cis-undecaprenyl diphosphate + di-trans,octa-cis-undecaprenyl diphosphate + H(+)</text>
        <dbReference type="Rhea" id="RHEA:23708"/>
        <dbReference type="Rhea" id="RHEA-COMP:9602"/>
        <dbReference type="Rhea" id="RHEA-COMP:9603"/>
        <dbReference type="ChEBI" id="CHEBI:15378"/>
        <dbReference type="ChEBI" id="CHEBI:58405"/>
        <dbReference type="ChEBI" id="CHEBI:60033"/>
        <dbReference type="ChEBI" id="CHEBI:78435"/>
        <dbReference type="EC" id="2.4.99.28"/>
    </reaction>
</comment>
<dbReference type="GO" id="GO:0004180">
    <property type="term" value="F:carboxypeptidase activity"/>
    <property type="evidence" value="ECO:0007669"/>
    <property type="project" value="UniProtKB-KW"/>
</dbReference>
<dbReference type="Pfam" id="PF00905">
    <property type="entry name" value="Transpeptidase"/>
    <property type="match status" value="1"/>
</dbReference>
<evidence type="ECO:0000256" key="5">
    <source>
        <dbReference type="ARBA" id="ARBA00022670"/>
    </source>
</evidence>
<dbReference type="Gene3D" id="1.10.3810.10">
    <property type="entry name" value="Biosynthetic peptidoglycan transglycosylase-like"/>
    <property type="match status" value="1"/>
</dbReference>
<dbReference type="Gene3D" id="3.40.710.10">
    <property type="entry name" value="DD-peptidase/beta-lactamase superfamily"/>
    <property type="match status" value="1"/>
</dbReference>
<feature type="domain" description="Glycosyl transferase family 51" evidence="15">
    <location>
        <begin position="118"/>
        <end position="283"/>
    </location>
</feature>